<dbReference type="InterPro" id="IPR001387">
    <property type="entry name" value="Cro/C1-type_HTH"/>
</dbReference>
<dbReference type="CDD" id="cd00093">
    <property type="entry name" value="HTH_XRE"/>
    <property type="match status" value="1"/>
</dbReference>
<accession>A0A068Z7C1</accession>
<name>A0A068Z7C1_9GAMM</name>
<dbReference type="RefSeq" id="WP_082026881.1">
    <property type="nucleotide sequence ID" value="NZ_CP050855.1"/>
</dbReference>
<dbReference type="AlphaFoldDB" id="A0A068Z7C1"/>
<dbReference type="Gene3D" id="1.10.260.40">
    <property type="entry name" value="lambda repressor-like DNA-binding domains"/>
    <property type="match status" value="1"/>
</dbReference>
<sequence length="99" mass="11366">MSNIQSEKLKLIRDSERMKTKEIADLVGINYPSYHGYESGKSKMPLEAGIKLFKHPRFRKYRDWFMFDEVDTEAGQIVPALAHIGQESTKSSQSEKKTG</sequence>
<reference evidence="1 2" key="1">
    <citation type="journal article" date="2014" name="Genome Announc.">
        <title>Whole-Genome Sequence of Serratia symbiotica Strain CWBI-2.3T, a Free-Living Symbiont of the Black Bean Aphid Aphis fabae.</title>
        <authorList>
            <person name="Foray V."/>
            <person name="Grigorescu A.S."/>
            <person name="Sabri A."/>
            <person name="Haubruge E."/>
            <person name="Lognay G."/>
            <person name="Francis F."/>
            <person name="Fauconnier M.L."/>
            <person name="Hance T."/>
            <person name="Thonart P."/>
        </authorList>
    </citation>
    <scope>NUCLEOTIDE SEQUENCE [LARGE SCALE GENOMIC DNA]</scope>
    <source>
        <strain evidence="1">CWBI-2.3</strain>
    </source>
</reference>
<dbReference type="InterPro" id="IPR010982">
    <property type="entry name" value="Lambda_DNA-bd_dom_sf"/>
</dbReference>
<organism evidence="1 2">
    <name type="scientific">Serratia symbiotica</name>
    <dbReference type="NCBI Taxonomy" id="138074"/>
    <lineage>
        <taxon>Bacteria</taxon>
        <taxon>Pseudomonadati</taxon>
        <taxon>Pseudomonadota</taxon>
        <taxon>Gammaproteobacteria</taxon>
        <taxon>Enterobacterales</taxon>
        <taxon>Yersiniaceae</taxon>
        <taxon>Serratia</taxon>
    </lineage>
</organism>
<dbReference type="SUPFAM" id="SSF47413">
    <property type="entry name" value="lambda repressor-like DNA-binding domains"/>
    <property type="match status" value="1"/>
</dbReference>
<evidence type="ECO:0000313" key="2">
    <source>
        <dbReference type="Proteomes" id="UP000042738"/>
    </source>
</evidence>
<proteinExistence type="predicted"/>
<dbReference type="EMBL" id="CP050855">
    <property type="protein sequence ID" value="QLH61696.1"/>
    <property type="molecule type" value="Genomic_DNA"/>
</dbReference>
<gene>
    <name evidence="1" type="ORF">SYMBAF_00370</name>
</gene>
<evidence type="ECO:0000313" key="1">
    <source>
        <dbReference type="EMBL" id="QLH61696.1"/>
    </source>
</evidence>
<dbReference type="STRING" id="138074.SYMBAF_160334"/>
<dbReference type="GeneID" id="93738273"/>
<protein>
    <submittedName>
        <fullName evidence="1">Helix-turn-helix transcriptional regulator</fullName>
    </submittedName>
</protein>
<dbReference type="GO" id="GO:0003677">
    <property type="term" value="F:DNA binding"/>
    <property type="evidence" value="ECO:0007669"/>
    <property type="project" value="InterPro"/>
</dbReference>
<dbReference type="Proteomes" id="UP000042738">
    <property type="component" value="Chromosome"/>
</dbReference>